<name>A0A3P7NJL6_DIBLA</name>
<dbReference type="Proteomes" id="UP000281553">
    <property type="component" value="Unassembled WGS sequence"/>
</dbReference>
<sequence length="616" mass="67533">MSCIQEAPENILAGIVTSQFSLLPATLRALAEKPVESRLDLLNHIIQLTASQKLPVRNLFPVIFAMARPNVQENDQPNLGSLRNRISIPNQVYLKALFQTRGLPRHYMQGFASPATFQSSILSNLDATAELSRLLRRRQSRDVVETLLSLKSSNPSSLQDVCSWAVYSYVLSAGNPQAGLMSLLLTLSSHRDGTLLQASAAPATPFLTNSLGFAFGSLAKHFSAVLKAKTAVPEALTNTAAVLQNLAIDREGRISAALNRLAPDSSQALLFPGSHSPSFTSTYPFTVLGARNEVPASQSLSELATKEKSQTDTNDPMQLAKESVTYLADTLISGKLPEETTAAVIESVRRIWGPGRVDLILGHLADLQGIKLIDQVVDSMPQDFKERRLPFRALSRLIKYHAMTAQERSSSDLGYSSLVEDLRNSPPAHLALCMNGPHVSTLFDTWPKETLQDALGIIDHTTGRTQTILRLQMAAALIHRNLLKEATSLQQITGPIPFNYLAGSLQHPLTRDAFLASADYMRKVDEVHLPNFVDATLRNAGAWIPECRAYFVSPLYPPSYTRANRSSVVDLISAAVNDAHVDLQDSCQPATLRLLRECEKDNKEVGLWHSLSTDKC</sequence>
<proteinExistence type="predicted"/>
<reference evidence="1 2" key="1">
    <citation type="submission" date="2018-11" db="EMBL/GenBank/DDBJ databases">
        <authorList>
            <consortium name="Pathogen Informatics"/>
        </authorList>
    </citation>
    <scope>NUCLEOTIDE SEQUENCE [LARGE SCALE GENOMIC DNA]</scope>
</reference>
<accession>A0A3P7NJL6</accession>
<evidence type="ECO:0000313" key="1">
    <source>
        <dbReference type="EMBL" id="VDN09599.1"/>
    </source>
</evidence>
<dbReference type="OrthoDB" id="185373at2759"/>
<gene>
    <name evidence="1" type="ORF">DILT_LOCUS5430</name>
</gene>
<organism evidence="1 2">
    <name type="scientific">Dibothriocephalus latus</name>
    <name type="common">Fish tapeworm</name>
    <name type="synonym">Diphyllobothrium latum</name>
    <dbReference type="NCBI Taxonomy" id="60516"/>
    <lineage>
        <taxon>Eukaryota</taxon>
        <taxon>Metazoa</taxon>
        <taxon>Spiralia</taxon>
        <taxon>Lophotrochozoa</taxon>
        <taxon>Platyhelminthes</taxon>
        <taxon>Cestoda</taxon>
        <taxon>Eucestoda</taxon>
        <taxon>Diphyllobothriidea</taxon>
        <taxon>Diphyllobothriidae</taxon>
        <taxon>Dibothriocephalus</taxon>
    </lineage>
</organism>
<dbReference type="AlphaFoldDB" id="A0A3P7NJL6"/>
<dbReference type="EMBL" id="UYRU01047391">
    <property type="protein sequence ID" value="VDN09599.1"/>
    <property type="molecule type" value="Genomic_DNA"/>
</dbReference>
<keyword evidence="2" id="KW-1185">Reference proteome</keyword>
<evidence type="ECO:0000313" key="2">
    <source>
        <dbReference type="Proteomes" id="UP000281553"/>
    </source>
</evidence>
<protein>
    <submittedName>
        <fullName evidence="1">Uncharacterized protein</fullName>
    </submittedName>
</protein>